<comment type="cofactor">
    <cofactor evidence="1">
        <name>[4Fe-4S] cluster</name>
        <dbReference type="ChEBI" id="CHEBI:49883"/>
    </cofactor>
</comment>
<dbReference type="InterPro" id="IPR034391">
    <property type="entry name" value="AdoMet-like_SPASM_containing"/>
</dbReference>
<dbReference type="InterPro" id="IPR013785">
    <property type="entry name" value="Aldolase_TIM"/>
</dbReference>
<gene>
    <name evidence="9" type="ORF">IAB44_00265</name>
</gene>
<dbReference type="InterPro" id="IPR017200">
    <property type="entry name" value="PqqE-like"/>
</dbReference>
<name>A0A9D1EQN8_9FIRM</name>
<dbReference type="AlphaFoldDB" id="A0A9D1EQN8"/>
<proteinExistence type="predicted"/>
<keyword evidence="3" id="KW-0949">S-adenosyl-L-methionine</keyword>
<evidence type="ECO:0000256" key="6">
    <source>
        <dbReference type="ARBA" id="ARBA00023004"/>
    </source>
</evidence>
<keyword evidence="6" id="KW-0408">Iron</keyword>
<dbReference type="PANTHER" id="PTHR11228:SF7">
    <property type="entry name" value="PQQA PEPTIDE CYCLASE"/>
    <property type="match status" value="1"/>
</dbReference>
<keyword evidence="2" id="KW-0004">4Fe-4S</keyword>
<evidence type="ECO:0000256" key="4">
    <source>
        <dbReference type="ARBA" id="ARBA00022723"/>
    </source>
</evidence>
<dbReference type="SUPFAM" id="SSF102114">
    <property type="entry name" value="Radical SAM enzymes"/>
    <property type="match status" value="1"/>
</dbReference>
<dbReference type="PROSITE" id="PS51918">
    <property type="entry name" value="RADICAL_SAM"/>
    <property type="match status" value="1"/>
</dbReference>
<dbReference type="InterPro" id="IPR007197">
    <property type="entry name" value="rSAM"/>
</dbReference>
<organism evidence="9 10">
    <name type="scientific">Candidatus Limivivens intestinipullorum</name>
    <dbReference type="NCBI Taxonomy" id="2840858"/>
    <lineage>
        <taxon>Bacteria</taxon>
        <taxon>Bacillati</taxon>
        <taxon>Bacillota</taxon>
        <taxon>Clostridia</taxon>
        <taxon>Lachnospirales</taxon>
        <taxon>Lachnospiraceae</taxon>
        <taxon>Lachnospiraceae incertae sedis</taxon>
        <taxon>Candidatus Limivivens</taxon>
    </lineage>
</organism>
<dbReference type="GO" id="GO:0016491">
    <property type="term" value="F:oxidoreductase activity"/>
    <property type="evidence" value="ECO:0007669"/>
    <property type="project" value="UniProtKB-KW"/>
</dbReference>
<evidence type="ECO:0000256" key="3">
    <source>
        <dbReference type="ARBA" id="ARBA00022691"/>
    </source>
</evidence>
<evidence type="ECO:0000313" key="10">
    <source>
        <dbReference type="Proteomes" id="UP000823935"/>
    </source>
</evidence>
<dbReference type="GO" id="GO:0046872">
    <property type="term" value="F:metal ion binding"/>
    <property type="evidence" value="ECO:0007669"/>
    <property type="project" value="UniProtKB-KW"/>
</dbReference>
<reference evidence="9" key="1">
    <citation type="submission" date="2020-10" db="EMBL/GenBank/DDBJ databases">
        <authorList>
            <person name="Gilroy R."/>
        </authorList>
    </citation>
    <scope>NUCLEOTIDE SEQUENCE</scope>
    <source>
        <strain evidence="9">CHK190-19873</strain>
    </source>
</reference>
<feature type="domain" description="Radical SAM core" evidence="8">
    <location>
        <begin position="5"/>
        <end position="229"/>
    </location>
</feature>
<dbReference type="CDD" id="cd01335">
    <property type="entry name" value="Radical_SAM"/>
    <property type="match status" value="1"/>
</dbReference>
<dbReference type="InterPro" id="IPR023885">
    <property type="entry name" value="4Fe4S-binding_SPASM_dom"/>
</dbReference>
<dbReference type="Proteomes" id="UP000823935">
    <property type="component" value="Unassembled WGS sequence"/>
</dbReference>
<reference evidence="9" key="2">
    <citation type="journal article" date="2021" name="PeerJ">
        <title>Extensive microbial diversity within the chicken gut microbiome revealed by metagenomics and culture.</title>
        <authorList>
            <person name="Gilroy R."/>
            <person name="Ravi A."/>
            <person name="Getino M."/>
            <person name="Pursley I."/>
            <person name="Horton D.L."/>
            <person name="Alikhan N.F."/>
            <person name="Baker D."/>
            <person name="Gharbi K."/>
            <person name="Hall N."/>
            <person name="Watson M."/>
            <person name="Adriaenssens E.M."/>
            <person name="Foster-Nyarko E."/>
            <person name="Jarju S."/>
            <person name="Secka A."/>
            <person name="Antonio M."/>
            <person name="Oren A."/>
            <person name="Chaudhuri R.R."/>
            <person name="La Ragione R."/>
            <person name="Hildebrand F."/>
            <person name="Pallen M.J."/>
        </authorList>
    </citation>
    <scope>NUCLEOTIDE SEQUENCE</scope>
    <source>
        <strain evidence="9">CHK190-19873</strain>
    </source>
</reference>
<evidence type="ECO:0000259" key="8">
    <source>
        <dbReference type="PROSITE" id="PS51918"/>
    </source>
</evidence>
<keyword evidence="4" id="KW-0479">Metal-binding</keyword>
<evidence type="ECO:0000256" key="7">
    <source>
        <dbReference type="ARBA" id="ARBA00023014"/>
    </source>
</evidence>
<dbReference type="SFLD" id="SFLDG01387">
    <property type="entry name" value="BtrN-like_SPASM_domain_contain"/>
    <property type="match status" value="1"/>
</dbReference>
<dbReference type="GO" id="GO:0051539">
    <property type="term" value="F:4 iron, 4 sulfur cluster binding"/>
    <property type="evidence" value="ECO:0007669"/>
    <property type="project" value="UniProtKB-KW"/>
</dbReference>
<evidence type="ECO:0000313" key="9">
    <source>
        <dbReference type="EMBL" id="HIS29976.1"/>
    </source>
</evidence>
<dbReference type="Pfam" id="PF04055">
    <property type="entry name" value="Radical_SAM"/>
    <property type="match status" value="1"/>
</dbReference>
<evidence type="ECO:0000256" key="5">
    <source>
        <dbReference type="ARBA" id="ARBA00023002"/>
    </source>
</evidence>
<evidence type="ECO:0000256" key="1">
    <source>
        <dbReference type="ARBA" id="ARBA00001966"/>
    </source>
</evidence>
<comment type="caution">
    <text evidence="9">The sequence shown here is derived from an EMBL/GenBank/DDBJ whole genome shotgun (WGS) entry which is preliminary data.</text>
</comment>
<dbReference type="CDD" id="cd21109">
    <property type="entry name" value="SPASM"/>
    <property type="match status" value="1"/>
</dbReference>
<dbReference type="SFLD" id="SFLDS00029">
    <property type="entry name" value="Radical_SAM"/>
    <property type="match status" value="1"/>
</dbReference>
<dbReference type="InterPro" id="IPR058240">
    <property type="entry name" value="rSAM_sf"/>
</dbReference>
<dbReference type="InterPro" id="IPR050377">
    <property type="entry name" value="Radical_SAM_PqqE_MftC-like"/>
</dbReference>
<evidence type="ECO:0000256" key="2">
    <source>
        <dbReference type="ARBA" id="ARBA00022485"/>
    </source>
</evidence>
<dbReference type="Gene3D" id="3.20.20.70">
    <property type="entry name" value="Aldolase class I"/>
    <property type="match status" value="1"/>
</dbReference>
<keyword evidence="7" id="KW-0411">Iron-sulfur</keyword>
<dbReference type="EMBL" id="DVIQ01000002">
    <property type="protein sequence ID" value="HIS29976.1"/>
    <property type="molecule type" value="Genomic_DNA"/>
</dbReference>
<dbReference type="InterPro" id="IPR000385">
    <property type="entry name" value="MoaA_NifB_PqqE_Fe-S-bd_CS"/>
</dbReference>
<dbReference type="PIRSF" id="PIRSF037420">
    <property type="entry name" value="PQQ_syn_pqqE"/>
    <property type="match status" value="1"/>
</dbReference>
<dbReference type="PANTHER" id="PTHR11228">
    <property type="entry name" value="RADICAL SAM DOMAIN PROTEIN"/>
    <property type="match status" value="1"/>
</dbReference>
<dbReference type="SFLD" id="SFLDG01067">
    <property type="entry name" value="SPASM/twitch_domain_containing"/>
    <property type="match status" value="1"/>
</dbReference>
<protein>
    <submittedName>
        <fullName evidence="9">Radical SAM protein</fullName>
    </submittedName>
</protein>
<dbReference type="PROSITE" id="PS01305">
    <property type="entry name" value="MOAA_NIFB_PQQE"/>
    <property type="match status" value="1"/>
</dbReference>
<accession>A0A9D1EQN8</accession>
<dbReference type="Pfam" id="PF13186">
    <property type="entry name" value="SPASM"/>
    <property type="match status" value="1"/>
</dbReference>
<keyword evidence="5" id="KW-0560">Oxidoreductase</keyword>
<sequence>MDNRALRLEMVHLQLTRQCNLNCWFCGQRKKKKSPGEDGREMKLADWMRVLDQLDAMAGQSQIRPCVMLWGGEAVLNRDFPVLVKSLKERGYRLGMITNGTLLEPYRELVDTSFETLYFSIDGPEQIHDRIRGAGAFQKAAGAIRTLTRAKRILTAVLTAETAACLDHMLDTFLALRPDGILLQERIVLTGEEMAAYEEWMREDFGKNAPEIHAWGAGEDWQAQRQEIDRRVREVLERRTFPCPVSYLPHIPANAGIPALYKDGSLPPCLSPFRHLHITWDGQVMYCTDFTDFSAGNVKEEPLWDIWENEASRRFRKAVQEGRCPSCSHCSWRYKTNFLEL</sequence>